<dbReference type="AlphaFoldDB" id="A0AAN8K6Z9"/>
<keyword evidence="6" id="KW-0732">Signal</keyword>
<feature type="chain" id="PRO_5042913363" evidence="6">
    <location>
        <begin position="18"/>
        <end position="761"/>
    </location>
</feature>
<evidence type="ECO:0000256" key="2">
    <source>
        <dbReference type="ARBA" id="ARBA00008458"/>
    </source>
</evidence>
<reference evidence="7 8" key="1">
    <citation type="submission" date="2024-01" db="EMBL/GenBank/DDBJ databases">
        <title>The genome of the rayed Mediterranean limpet Patella caerulea (Linnaeus, 1758).</title>
        <authorList>
            <person name="Anh-Thu Weber A."/>
            <person name="Halstead-Nussloch G."/>
        </authorList>
    </citation>
    <scope>NUCLEOTIDE SEQUENCE [LARGE SCALE GENOMIC DNA]</scope>
    <source>
        <strain evidence="7">AATW-2023a</strain>
        <tissue evidence="7">Whole specimen</tissue>
    </source>
</reference>
<evidence type="ECO:0000256" key="6">
    <source>
        <dbReference type="SAM" id="SignalP"/>
    </source>
</evidence>
<accession>A0AAN8K6Z9</accession>
<comment type="subcellular location">
    <subcellularLocation>
        <location evidence="1">Membrane</location>
        <topology evidence="1">Multi-pass membrane protein</topology>
    </subcellularLocation>
</comment>
<dbReference type="GO" id="GO:0016020">
    <property type="term" value="C:membrane"/>
    <property type="evidence" value="ECO:0007669"/>
    <property type="project" value="UniProtKB-SubCell"/>
</dbReference>
<dbReference type="PANTHER" id="PTHR31733">
    <property type="entry name" value="RIBONUCLEASE KAPPA"/>
    <property type="match status" value="1"/>
</dbReference>
<evidence type="ECO:0000313" key="8">
    <source>
        <dbReference type="Proteomes" id="UP001347796"/>
    </source>
</evidence>
<gene>
    <name evidence="7" type="ORF">SNE40_001361</name>
</gene>
<dbReference type="EMBL" id="JAZGQO010000001">
    <property type="protein sequence ID" value="KAK6196066.1"/>
    <property type="molecule type" value="Genomic_DNA"/>
</dbReference>
<dbReference type="InterPro" id="IPR026770">
    <property type="entry name" value="RNase_K"/>
</dbReference>
<keyword evidence="4" id="KW-1133">Transmembrane helix</keyword>
<feature type="signal peptide" evidence="6">
    <location>
        <begin position="1"/>
        <end position="17"/>
    </location>
</feature>
<dbReference type="GO" id="GO:0004521">
    <property type="term" value="F:RNA endonuclease activity"/>
    <property type="evidence" value="ECO:0007669"/>
    <property type="project" value="InterPro"/>
</dbReference>
<dbReference type="Proteomes" id="UP001347796">
    <property type="component" value="Unassembled WGS sequence"/>
</dbReference>
<sequence>MFLYVVIILSVLSLGHSVQKPGWDSWESSSEGLIININTNGAYSIGVNNVTWLNSGDTFFFANGKRNVAGHDLKLTQTTADGGVDKFGEWTRTNFHYTAGTSQIIAAIKTYNNDSTPFVIFSQQYVNGANNTGAGNVDYSTSSFPGFKIEKGTPALGYLSYGGMMFGDTEKKMGSWGYSTTKINYGIKGGPLALFDQTGNTIIISSANNFMSTSVWHESFLDIGGSVHWGTMGGVTEVPPGHVVETVLYYHNGGINKAMEGWGEYLRSRYNRDDTYVKSDLTINYLGYWTDNGAYYYYKTEDKNNYQQTITDVKKYNDKVKIPYRYIQYDSWWYYKGRANGVKTWVSRPDVFPQGSQYVFNQTGLPVSAHNRYWSSDTTYAKQNGGDYNFIVELLLAVPMDEKLWDHLFTEGRKWGLVSYEQDWLNDEFFGMKALTTDINNAKVWLTLMGKSARKNGITIQYCMSNSRHAMQSLELPTVTQARVSNDYSPGQDQWKIGISSIFAYAMGVAPFKDNFWSTTNQSGNPYGRSEPYNGLNAVVSTLSTGPVGPSDKIGLSNVSLIMRCCNDDGLILKPSKPATAIDSQIYQAAFGSGGPIGEVWTTYSNIGFIDARHFGIILAADIQNTFQLTPTLAGFGNITGYKIFSMDNPGKLTDFSDKSPVSITPACSKIEFCLYYVSPVIKTSPEVVILGELSKWVPVSPQRVKEINQSDDIIITITGKQNESVTFSFSVDGIIRSINCILGSSGTAQIHVEAMKCLPD</sequence>
<keyword evidence="8" id="KW-1185">Reference proteome</keyword>
<evidence type="ECO:0000256" key="1">
    <source>
        <dbReference type="ARBA" id="ARBA00004141"/>
    </source>
</evidence>
<keyword evidence="3" id="KW-0812">Transmembrane</keyword>
<comment type="similarity">
    <text evidence="2">Belongs to the RNase K family.</text>
</comment>
<proteinExistence type="inferred from homology"/>
<evidence type="ECO:0000313" key="7">
    <source>
        <dbReference type="EMBL" id="KAK6196066.1"/>
    </source>
</evidence>
<evidence type="ECO:0000256" key="4">
    <source>
        <dbReference type="ARBA" id="ARBA00022989"/>
    </source>
</evidence>
<comment type="caution">
    <text evidence="7">The sequence shown here is derived from an EMBL/GenBank/DDBJ whole genome shotgun (WGS) entry which is preliminary data.</text>
</comment>
<evidence type="ECO:0000256" key="3">
    <source>
        <dbReference type="ARBA" id="ARBA00022692"/>
    </source>
</evidence>
<evidence type="ECO:0000256" key="5">
    <source>
        <dbReference type="ARBA" id="ARBA00023136"/>
    </source>
</evidence>
<organism evidence="7 8">
    <name type="scientific">Patella caerulea</name>
    <name type="common">Rayed Mediterranean limpet</name>
    <dbReference type="NCBI Taxonomy" id="87958"/>
    <lineage>
        <taxon>Eukaryota</taxon>
        <taxon>Metazoa</taxon>
        <taxon>Spiralia</taxon>
        <taxon>Lophotrochozoa</taxon>
        <taxon>Mollusca</taxon>
        <taxon>Gastropoda</taxon>
        <taxon>Patellogastropoda</taxon>
        <taxon>Patelloidea</taxon>
        <taxon>Patellidae</taxon>
        <taxon>Patella</taxon>
    </lineage>
</organism>
<keyword evidence="5" id="KW-0472">Membrane</keyword>
<name>A0AAN8K6Z9_PATCE</name>
<protein>
    <submittedName>
        <fullName evidence="7">Uncharacterized protein</fullName>
    </submittedName>
</protein>